<feature type="compositionally biased region" description="Pro residues" evidence="14">
    <location>
        <begin position="177"/>
        <end position="191"/>
    </location>
</feature>
<evidence type="ECO:0000256" key="14">
    <source>
        <dbReference type="SAM" id="MobiDB-lite"/>
    </source>
</evidence>
<keyword evidence="4 13" id="KW-0813">Transport</keyword>
<dbReference type="Gene3D" id="3.30.2420.10">
    <property type="entry name" value="TonB"/>
    <property type="match status" value="1"/>
</dbReference>
<evidence type="ECO:0000259" key="15">
    <source>
        <dbReference type="PROSITE" id="PS52015"/>
    </source>
</evidence>
<dbReference type="InterPro" id="IPR003538">
    <property type="entry name" value="TonB"/>
</dbReference>
<name>A0ABT6XEB8_9GAMM</name>
<evidence type="ECO:0000313" key="16">
    <source>
        <dbReference type="EMBL" id="MDI9238478.1"/>
    </source>
</evidence>
<comment type="caution">
    <text evidence="16">The sequence shown here is derived from an EMBL/GenBank/DDBJ whole genome shotgun (WGS) entry which is preliminary data.</text>
</comment>
<evidence type="ECO:0000256" key="11">
    <source>
        <dbReference type="ARBA" id="ARBA00023136"/>
    </source>
</evidence>
<evidence type="ECO:0000256" key="5">
    <source>
        <dbReference type="ARBA" id="ARBA00022475"/>
    </source>
</evidence>
<keyword evidence="6 13" id="KW-0997">Cell inner membrane</keyword>
<dbReference type="PANTHER" id="PTHR33446:SF8">
    <property type="entry name" value="PROTEIN TONB"/>
    <property type="match status" value="1"/>
</dbReference>
<dbReference type="RefSeq" id="WP_283211936.1">
    <property type="nucleotide sequence ID" value="NZ_JASGBI010000001.1"/>
</dbReference>
<evidence type="ECO:0000256" key="1">
    <source>
        <dbReference type="ARBA" id="ARBA00004383"/>
    </source>
</evidence>
<feature type="compositionally biased region" description="Pro residues" evidence="14">
    <location>
        <begin position="158"/>
        <end position="168"/>
    </location>
</feature>
<dbReference type="InterPro" id="IPR037682">
    <property type="entry name" value="TonB_C"/>
</dbReference>
<evidence type="ECO:0000256" key="9">
    <source>
        <dbReference type="ARBA" id="ARBA00022927"/>
    </source>
</evidence>
<proteinExistence type="inferred from homology"/>
<comment type="similarity">
    <text evidence="2 13">Belongs to the TonB family.</text>
</comment>
<keyword evidence="11" id="KW-0472">Membrane</keyword>
<accession>A0ABT6XEB8</accession>
<evidence type="ECO:0000256" key="12">
    <source>
        <dbReference type="ARBA" id="ARBA00025849"/>
    </source>
</evidence>
<keyword evidence="8" id="KW-0677">Repeat</keyword>
<evidence type="ECO:0000256" key="10">
    <source>
        <dbReference type="ARBA" id="ARBA00022989"/>
    </source>
</evidence>
<evidence type="ECO:0000256" key="13">
    <source>
        <dbReference type="RuleBase" id="RU362123"/>
    </source>
</evidence>
<keyword evidence="13" id="KW-0735">Signal-anchor</keyword>
<sequence>MGLLMLMLVLAVTGCDSPPDASRSVAGDAPQAPALPAPVFGDLDADGLRVRAERALHEQRIHAPAADCAVDYYLALRQRAGEGHGVGAALAELQPYVVIAAEQALAREDLEETRRLLALLVRMDATAPAVPRLREGLRVAQQAADRAEGARIVELAKPTPPMPSPAPRPVSMASAPQPQPTAPVANPPPAPTKVASAEATASPVAPVAPLESSSPAPQALPRLLADSPPRYPLGAQKRRIEGSVLVTFTIQPDGSVSDARSLSAQPAGVFEDAALAAAARWRFEATGRRVTTTRTLAFRLPPDSKG</sequence>
<evidence type="ECO:0000256" key="7">
    <source>
        <dbReference type="ARBA" id="ARBA00022692"/>
    </source>
</evidence>
<keyword evidence="17" id="KW-1185">Reference proteome</keyword>
<evidence type="ECO:0000313" key="17">
    <source>
        <dbReference type="Proteomes" id="UP001321580"/>
    </source>
</evidence>
<keyword evidence="9 13" id="KW-0653">Protein transport</keyword>
<evidence type="ECO:0000256" key="4">
    <source>
        <dbReference type="ARBA" id="ARBA00022448"/>
    </source>
</evidence>
<comment type="subcellular location">
    <subcellularLocation>
        <location evidence="1 13">Cell inner membrane</location>
        <topology evidence="1 13">Single-pass membrane protein</topology>
        <orientation evidence="1 13">Periplasmic side</orientation>
    </subcellularLocation>
</comment>
<organism evidence="16 17">
    <name type="scientific">Lysobacter stagni</name>
    <dbReference type="NCBI Taxonomy" id="3045172"/>
    <lineage>
        <taxon>Bacteria</taxon>
        <taxon>Pseudomonadati</taxon>
        <taxon>Pseudomonadota</taxon>
        <taxon>Gammaproteobacteria</taxon>
        <taxon>Lysobacterales</taxon>
        <taxon>Lysobacteraceae</taxon>
        <taxon>Lysobacter</taxon>
    </lineage>
</organism>
<feature type="region of interest" description="Disordered" evidence="14">
    <location>
        <begin position="154"/>
        <end position="229"/>
    </location>
</feature>
<dbReference type="EMBL" id="JASGBI010000001">
    <property type="protein sequence ID" value="MDI9238478.1"/>
    <property type="molecule type" value="Genomic_DNA"/>
</dbReference>
<dbReference type="InterPro" id="IPR006260">
    <property type="entry name" value="TonB/TolA_C"/>
</dbReference>
<dbReference type="PROSITE" id="PS52015">
    <property type="entry name" value="TONB_CTD"/>
    <property type="match status" value="1"/>
</dbReference>
<dbReference type="InterPro" id="IPR051045">
    <property type="entry name" value="TonB-dependent_transducer"/>
</dbReference>
<dbReference type="NCBIfam" id="TIGR01352">
    <property type="entry name" value="tonB_Cterm"/>
    <property type="match status" value="1"/>
</dbReference>
<comment type="function">
    <text evidence="13">Interacts with outer membrane receptor proteins that carry out high-affinity binding and energy dependent uptake into the periplasmic space of specific substrates. It could act to transduce energy from the cytoplasmic membrane to specific energy-requiring processes in the outer membrane, resulting in the release into the periplasm of ligands bound by these outer membrane proteins.</text>
</comment>
<dbReference type="Pfam" id="PF03544">
    <property type="entry name" value="TonB_C"/>
    <property type="match status" value="1"/>
</dbReference>
<evidence type="ECO:0000256" key="2">
    <source>
        <dbReference type="ARBA" id="ARBA00006555"/>
    </source>
</evidence>
<evidence type="ECO:0000256" key="6">
    <source>
        <dbReference type="ARBA" id="ARBA00022519"/>
    </source>
</evidence>
<gene>
    <name evidence="16" type="ORF">QLQ15_06070</name>
</gene>
<keyword evidence="5 13" id="KW-1003">Cell membrane</keyword>
<dbReference type="PRINTS" id="PR01374">
    <property type="entry name" value="TONBPROTEIN"/>
</dbReference>
<evidence type="ECO:0000256" key="8">
    <source>
        <dbReference type="ARBA" id="ARBA00022737"/>
    </source>
</evidence>
<reference evidence="16 17" key="1">
    <citation type="submission" date="2023-05" db="EMBL/GenBank/DDBJ databases">
        <title>Lysobacter sp. strain LF1 Genome sequencing and assembly.</title>
        <authorList>
            <person name="Jung Y."/>
        </authorList>
    </citation>
    <scope>NUCLEOTIDE SEQUENCE [LARGE SCALE GENOMIC DNA]</scope>
    <source>
        <strain evidence="16 17">LF1</strain>
    </source>
</reference>
<dbReference type="SUPFAM" id="SSF74653">
    <property type="entry name" value="TolA/TonB C-terminal domain"/>
    <property type="match status" value="1"/>
</dbReference>
<evidence type="ECO:0000256" key="3">
    <source>
        <dbReference type="ARBA" id="ARBA00022362"/>
    </source>
</evidence>
<feature type="domain" description="TonB C-terminal" evidence="15">
    <location>
        <begin position="216"/>
        <end position="306"/>
    </location>
</feature>
<dbReference type="Proteomes" id="UP001321580">
    <property type="component" value="Unassembled WGS sequence"/>
</dbReference>
<keyword evidence="10" id="KW-1133">Transmembrane helix</keyword>
<protein>
    <recommendedName>
        <fullName evidence="3 13">Protein TonB</fullName>
    </recommendedName>
</protein>
<keyword evidence="7" id="KW-0812">Transmembrane</keyword>
<dbReference type="PANTHER" id="PTHR33446">
    <property type="entry name" value="PROTEIN TONB-RELATED"/>
    <property type="match status" value="1"/>
</dbReference>
<comment type="subunit">
    <text evidence="12">Homodimer. Forms a complex with the accessory proteins ExbB and ExbD.</text>
</comment>